<dbReference type="Pfam" id="PF00045">
    <property type="entry name" value="Hemopexin"/>
    <property type="match status" value="1"/>
</dbReference>
<dbReference type="AlphaFoldDB" id="A0A803N6N3"/>
<accession>A0A803N6N3</accession>
<proteinExistence type="predicted"/>
<reference evidence="2" key="1">
    <citation type="journal article" date="2017" name="Nature">
        <title>The genome of Chenopodium quinoa.</title>
        <authorList>
            <person name="Jarvis D.E."/>
            <person name="Ho Y.S."/>
            <person name="Lightfoot D.J."/>
            <person name="Schmoeckel S.M."/>
            <person name="Li B."/>
            <person name="Borm T.J.A."/>
            <person name="Ohyanagi H."/>
            <person name="Mineta K."/>
            <person name="Michell C.T."/>
            <person name="Saber N."/>
            <person name="Kharbatia N.M."/>
            <person name="Rupper R.R."/>
            <person name="Sharp A.R."/>
            <person name="Dally N."/>
            <person name="Boughton B.A."/>
            <person name="Woo Y.H."/>
            <person name="Gao G."/>
            <person name="Schijlen E.G.W.M."/>
            <person name="Guo X."/>
            <person name="Momin A.A."/>
            <person name="Negrao S."/>
            <person name="Al-Babili S."/>
            <person name="Gehring C."/>
            <person name="Roessner U."/>
            <person name="Jung C."/>
            <person name="Murphy K."/>
            <person name="Arold S.T."/>
            <person name="Gojobori T."/>
            <person name="van der Linden C.G."/>
            <person name="van Loo E.N."/>
            <person name="Jellen E.N."/>
            <person name="Maughan P.J."/>
            <person name="Tester M."/>
        </authorList>
    </citation>
    <scope>NUCLEOTIDE SEQUENCE [LARGE SCALE GENOMIC DNA]</scope>
    <source>
        <strain evidence="2">cv. PI 614886</strain>
    </source>
</reference>
<evidence type="ECO:0000313" key="3">
    <source>
        <dbReference type="Proteomes" id="UP000596660"/>
    </source>
</evidence>
<dbReference type="SMART" id="SM00120">
    <property type="entry name" value="HX"/>
    <property type="match status" value="2"/>
</dbReference>
<dbReference type="InterPro" id="IPR018487">
    <property type="entry name" value="Hemopexin-like_repeat"/>
</dbReference>
<organism evidence="2 3">
    <name type="scientific">Chenopodium quinoa</name>
    <name type="common">Quinoa</name>
    <dbReference type="NCBI Taxonomy" id="63459"/>
    <lineage>
        <taxon>Eukaryota</taxon>
        <taxon>Viridiplantae</taxon>
        <taxon>Streptophyta</taxon>
        <taxon>Embryophyta</taxon>
        <taxon>Tracheophyta</taxon>
        <taxon>Spermatophyta</taxon>
        <taxon>Magnoliopsida</taxon>
        <taxon>eudicotyledons</taxon>
        <taxon>Gunneridae</taxon>
        <taxon>Pentapetalae</taxon>
        <taxon>Caryophyllales</taxon>
        <taxon>Chenopodiaceae</taxon>
        <taxon>Chenopodioideae</taxon>
        <taxon>Atripliceae</taxon>
        <taxon>Chenopodium</taxon>
    </lineage>
</organism>
<name>A0A803N6N3_CHEQI</name>
<evidence type="ECO:0000313" key="2">
    <source>
        <dbReference type="EnsemblPlants" id="AUR62041391-RA:cds"/>
    </source>
</evidence>
<feature type="repeat" description="Hemopexin" evidence="1">
    <location>
        <begin position="107"/>
        <end position="154"/>
    </location>
</feature>
<dbReference type="PROSITE" id="PS51642">
    <property type="entry name" value="HEMOPEXIN_2"/>
    <property type="match status" value="2"/>
</dbReference>
<dbReference type="EnsemblPlants" id="AUR62041391-RA">
    <property type="protein sequence ID" value="AUR62041391-RA:cds"/>
    <property type="gene ID" value="AUR62041391"/>
</dbReference>
<dbReference type="Proteomes" id="UP000596660">
    <property type="component" value="Unplaced"/>
</dbReference>
<dbReference type="Gramene" id="AUR62041391-RA">
    <property type="protein sequence ID" value="AUR62041391-RA:cds"/>
    <property type="gene ID" value="AUR62041391"/>
</dbReference>
<feature type="repeat" description="Hemopexin" evidence="1">
    <location>
        <begin position="160"/>
        <end position="210"/>
    </location>
</feature>
<evidence type="ECO:0000256" key="1">
    <source>
        <dbReference type="PROSITE-ProRule" id="PRU01011"/>
    </source>
</evidence>
<sequence>MSSTDQIYITAAFKSVRQNEVYIFMQNEYVLCDYAPGAVFSSLECTIFGELGITCAFASHDLGIAYIFSGNICAKWYYGLYSPNNKILEGPKLIVEMFPFLNGTVFANGIDAAFESSRPFEAYLFKGDQCARINYSANGQLINNAPIRQNWPCFKGTIFEHGIDACFASHNPHQAYVFKGDSYARIRFIPGVRFDVLISTGKIKDYWMGLQRILPRKSAIYYSNCN</sequence>
<dbReference type="OMA" id="CFASHNP"/>
<dbReference type="Gene3D" id="2.110.10.10">
    <property type="entry name" value="Hemopexin-like domain"/>
    <property type="match status" value="1"/>
</dbReference>
<dbReference type="InterPro" id="IPR036375">
    <property type="entry name" value="Hemopexin-like_dom_sf"/>
</dbReference>
<protein>
    <submittedName>
        <fullName evidence="2">Uncharacterized protein</fullName>
    </submittedName>
</protein>
<keyword evidence="3" id="KW-1185">Reference proteome</keyword>
<dbReference type="SUPFAM" id="SSF50923">
    <property type="entry name" value="Hemopexin-like domain"/>
    <property type="match status" value="1"/>
</dbReference>
<reference evidence="2" key="2">
    <citation type="submission" date="2021-03" db="UniProtKB">
        <authorList>
            <consortium name="EnsemblPlants"/>
        </authorList>
    </citation>
    <scope>IDENTIFICATION</scope>
</reference>